<accession>A0A4Q6XXB4</accession>
<keyword evidence="2" id="KW-0732">Signal</keyword>
<gene>
    <name evidence="3" type="ORF">EWE75_19220</name>
</gene>
<evidence type="ECO:0000313" key="4">
    <source>
        <dbReference type="Proteomes" id="UP000292085"/>
    </source>
</evidence>
<feature type="signal peptide" evidence="2">
    <location>
        <begin position="1"/>
        <end position="21"/>
    </location>
</feature>
<dbReference type="Gene3D" id="2.40.50.100">
    <property type="match status" value="1"/>
</dbReference>
<dbReference type="GO" id="GO:1990281">
    <property type="term" value="C:efflux pump complex"/>
    <property type="evidence" value="ECO:0007669"/>
    <property type="project" value="TreeGrafter"/>
</dbReference>
<dbReference type="AlphaFoldDB" id="A0A4Q6XXB4"/>
<dbReference type="Gene3D" id="2.40.420.20">
    <property type="match status" value="1"/>
</dbReference>
<keyword evidence="4" id="KW-1185">Reference proteome</keyword>
<dbReference type="EMBL" id="SGIS01000037">
    <property type="protein sequence ID" value="RZF61136.1"/>
    <property type="molecule type" value="Genomic_DNA"/>
</dbReference>
<dbReference type="PANTHER" id="PTHR30469:SF15">
    <property type="entry name" value="HLYD FAMILY OF SECRETION PROTEINS"/>
    <property type="match status" value="1"/>
</dbReference>
<dbReference type="NCBIfam" id="TIGR01730">
    <property type="entry name" value="RND_mfp"/>
    <property type="match status" value="1"/>
</dbReference>
<dbReference type="RefSeq" id="WP_130159726.1">
    <property type="nucleotide sequence ID" value="NZ_SGIS01000037.1"/>
</dbReference>
<dbReference type="Gene3D" id="2.40.30.170">
    <property type="match status" value="1"/>
</dbReference>
<evidence type="ECO:0000256" key="1">
    <source>
        <dbReference type="ARBA" id="ARBA00009477"/>
    </source>
</evidence>
<dbReference type="InterPro" id="IPR006143">
    <property type="entry name" value="RND_pump_MFP"/>
</dbReference>
<sequence length="342" mass="34714">MRRFLAIVPLALLAACGGTPAPDATSTPSVLVSLTQAKRGSAPDYVTAYGSATPATNGTQTLSTAQAGQVSRLAVTPGASVRAGQALVVFATDPSAVSAFQQADTALAAARKQRASTAQLLTQQLATRDQLVQAEKAVADAQASLAALRRQGAGQPERTLTAPFDGIVTAVPVAQGDRTQPGAPLVTVARSGGIVATVGVDPADSARVRIGQAARIVRLSGGAAIAGHVIRVDSLLNPKTRLVDVDLAFPAGALLTNEALRGDIAVAEVAGWLVPHRAVVTANGPAHIFQIVGGKAHSVPVKLLLSGETTDVIAGALDPRVRVIVDGAFQVDDGAAVRWAGR</sequence>
<dbReference type="GO" id="GO:0015562">
    <property type="term" value="F:efflux transmembrane transporter activity"/>
    <property type="evidence" value="ECO:0007669"/>
    <property type="project" value="TreeGrafter"/>
</dbReference>
<protein>
    <submittedName>
        <fullName evidence="3">Efflux RND transporter periplasmic adaptor subunit</fullName>
    </submittedName>
</protein>
<dbReference type="PROSITE" id="PS51257">
    <property type="entry name" value="PROKAR_LIPOPROTEIN"/>
    <property type="match status" value="1"/>
</dbReference>
<dbReference type="SUPFAM" id="SSF111369">
    <property type="entry name" value="HlyD-like secretion proteins"/>
    <property type="match status" value="1"/>
</dbReference>
<comment type="caution">
    <text evidence="3">The sequence shown here is derived from an EMBL/GenBank/DDBJ whole genome shotgun (WGS) entry which is preliminary data.</text>
</comment>
<dbReference type="OrthoDB" id="7376177at2"/>
<evidence type="ECO:0000256" key="2">
    <source>
        <dbReference type="SAM" id="SignalP"/>
    </source>
</evidence>
<reference evidence="3 4" key="1">
    <citation type="submission" date="2019-02" db="EMBL/GenBank/DDBJ databases">
        <authorList>
            <person name="Li Y."/>
        </authorList>
    </citation>
    <scope>NUCLEOTIDE SEQUENCE [LARGE SCALE GENOMIC DNA]</scope>
    <source>
        <strain evidence="3 4">3-7</strain>
    </source>
</reference>
<feature type="chain" id="PRO_5020448319" evidence="2">
    <location>
        <begin position="22"/>
        <end position="342"/>
    </location>
</feature>
<dbReference type="PANTHER" id="PTHR30469">
    <property type="entry name" value="MULTIDRUG RESISTANCE PROTEIN MDTA"/>
    <property type="match status" value="1"/>
</dbReference>
<comment type="similarity">
    <text evidence="1">Belongs to the membrane fusion protein (MFP) (TC 8.A.1) family.</text>
</comment>
<proteinExistence type="inferred from homology"/>
<organism evidence="3 4">
    <name type="scientific">Sphingomonas populi</name>
    <dbReference type="NCBI Taxonomy" id="2484750"/>
    <lineage>
        <taxon>Bacteria</taxon>
        <taxon>Pseudomonadati</taxon>
        <taxon>Pseudomonadota</taxon>
        <taxon>Alphaproteobacteria</taxon>
        <taxon>Sphingomonadales</taxon>
        <taxon>Sphingomonadaceae</taxon>
        <taxon>Sphingomonas</taxon>
    </lineage>
</organism>
<dbReference type="Proteomes" id="UP000292085">
    <property type="component" value="Unassembled WGS sequence"/>
</dbReference>
<evidence type="ECO:0000313" key="3">
    <source>
        <dbReference type="EMBL" id="RZF61136.1"/>
    </source>
</evidence>
<dbReference type="Gene3D" id="1.10.287.470">
    <property type="entry name" value="Helix hairpin bin"/>
    <property type="match status" value="1"/>
</dbReference>
<name>A0A4Q6XXB4_9SPHN</name>